<evidence type="ECO:0000313" key="2">
    <source>
        <dbReference type="EMBL" id="NDJ95904.1"/>
    </source>
</evidence>
<sequence length="222" mass="25948">MEIDNPHESSSSNSGSSVSLYELEETSDLYSTETYPEDDIEPNKLKLSQVPHGTKIQGSSFLKGKYRKNIQLLPSLAQVPSAENEKLLIQKIRLCCTMFDFNDPTDDIRGKEVKRTTLKELSDFENICTYNYLTKPVYKEFFRMFEENLFRAFPFASEFDIDLEDEEEYYECSWPHISLVYEILYSIIISNNFNIELASPLLNEGFLCQVFETIINWRLLNY</sequence>
<dbReference type="GO" id="GO:0000159">
    <property type="term" value="C:protein phosphatase type 2A complex"/>
    <property type="evidence" value="ECO:0007669"/>
    <property type="project" value="InterPro"/>
</dbReference>
<dbReference type="PANTHER" id="PTHR10257:SF3">
    <property type="entry name" value="SERINE_THREONINE-PROTEIN PHOSPHATASE 2A 56 KDA REGULATORY SUBUNIT GAMMA ISOFORM"/>
    <property type="match status" value="1"/>
</dbReference>
<reference evidence="2" key="1">
    <citation type="submission" date="2018-11" db="EMBL/GenBank/DDBJ databases">
        <title>Myxobolus squamalis genome and transcriptome.</title>
        <authorList>
            <person name="Yahalomi D."/>
            <person name="Atkinson S.D."/>
            <person name="Neuhof M."/>
            <person name="Chang E.S."/>
            <person name="Philippe H."/>
            <person name="Cartwright P."/>
            <person name="Bartholomew J.L."/>
            <person name="Huchon D."/>
        </authorList>
    </citation>
    <scope>NUCLEOTIDE SEQUENCE</scope>
    <source>
        <strain evidence="2">71B08</strain>
        <tissue evidence="2">Whole</tissue>
    </source>
</reference>
<dbReference type="Gene3D" id="1.25.10.10">
    <property type="entry name" value="Leucine-rich Repeat Variant"/>
    <property type="match status" value="1"/>
</dbReference>
<accession>A0A6B2FW22</accession>
<dbReference type="InterPro" id="IPR002554">
    <property type="entry name" value="PP2A_B56"/>
</dbReference>
<proteinExistence type="inferred from homology"/>
<name>A0A6B2FW22_MYXSQ</name>
<dbReference type="Pfam" id="PF01603">
    <property type="entry name" value="B56"/>
    <property type="match status" value="1"/>
</dbReference>
<comment type="similarity">
    <text evidence="1">Belongs to the phosphatase 2A regulatory subunit B56 family.</text>
</comment>
<dbReference type="GO" id="GO:0019888">
    <property type="term" value="F:protein phosphatase regulator activity"/>
    <property type="evidence" value="ECO:0007669"/>
    <property type="project" value="InterPro"/>
</dbReference>
<evidence type="ECO:0000256" key="1">
    <source>
        <dbReference type="ARBA" id="ARBA00009745"/>
    </source>
</evidence>
<dbReference type="PANTHER" id="PTHR10257">
    <property type="entry name" value="SERINE/THREONINE PROTEIN PHOSPHATASE 2A PP2A REGULATORY SUBUNIT B"/>
    <property type="match status" value="1"/>
</dbReference>
<protein>
    <submittedName>
        <fullName evidence="2">Serine/threonine-protein phosphatase 2A 56 kDa regulatory subunit gamma isoform (Trinotate prediction)</fullName>
    </submittedName>
</protein>
<dbReference type="SUPFAM" id="SSF48371">
    <property type="entry name" value="ARM repeat"/>
    <property type="match status" value="1"/>
</dbReference>
<dbReference type="AlphaFoldDB" id="A0A6B2FW22"/>
<dbReference type="GO" id="GO:0007165">
    <property type="term" value="P:signal transduction"/>
    <property type="evidence" value="ECO:0007669"/>
    <property type="project" value="InterPro"/>
</dbReference>
<dbReference type="InterPro" id="IPR016024">
    <property type="entry name" value="ARM-type_fold"/>
</dbReference>
<organism evidence="2">
    <name type="scientific">Myxobolus squamalis</name>
    <name type="common">Myxosporean</name>
    <dbReference type="NCBI Taxonomy" id="59785"/>
    <lineage>
        <taxon>Eukaryota</taxon>
        <taxon>Metazoa</taxon>
        <taxon>Cnidaria</taxon>
        <taxon>Myxozoa</taxon>
        <taxon>Myxosporea</taxon>
        <taxon>Bivalvulida</taxon>
        <taxon>Platysporina</taxon>
        <taxon>Myxobolidae</taxon>
        <taxon>Myxobolus</taxon>
    </lineage>
</organism>
<dbReference type="InterPro" id="IPR011989">
    <property type="entry name" value="ARM-like"/>
</dbReference>
<dbReference type="EMBL" id="GHBR01000327">
    <property type="protein sequence ID" value="NDJ95904.1"/>
    <property type="molecule type" value="Transcribed_RNA"/>
</dbReference>